<dbReference type="Proteomes" id="UP000077755">
    <property type="component" value="Chromosome 2"/>
</dbReference>
<name>A0AAF0WF07_DAUCS</name>
<accession>A0AAF0WF07</accession>
<dbReference type="GO" id="GO:0016705">
    <property type="term" value="F:oxidoreductase activity, acting on paired donors, with incorporation or reduction of molecular oxygen"/>
    <property type="evidence" value="ECO:0007669"/>
    <property type="project" value="InterPro"/>
</dbReference>
<dbReference type="InterPro" id="IPR051382">
    <property type="entry name" value="CYP450_AA/FA_Hydroxylases"/>
</dbReference>
<organism evidence="2 3">
    <name type="scientific">Daucus carota subsp. sativus</name>
    <name type="common">Carrot</name>
    <dbReference type="NCBI Taxonomy" id="79200"/>
    <lineage>
        <taxon>Eukaryota</taxon>
        <taxon>Viridiplantae</taxon>
        <taxon>Streptophyta</taxon>
        <taxon>Embryophyta</taxon>
        <taxon>Tracheophyta</taxon>
        <taxon>Spermatophyta</taxon>
        <taxon>Magnoliopsida</taxon>
        <taxon>eudicotyledons</taxon>
        <taxon>Gunneridae</taxon>
        <taxon>Pentapetalae</taxon>
        <taxon>asterids</taxon>
        <taxon>campanulids</taxon>
        <taxon>Apiales</taxon>
        <taxon>Apiaceae</taxon>
        <taxon>Apioideae</taxon>
        <taxon>Scandiceae</taxon>
        <taxon>Daucinae</taxon>
        <taxon>Daucus</taxon>
        <taxon>Daucus sect. Daucus</taxon>
    </lineage>
</organism>
<evidence type="ECO:0000256" key="1">
    <source>
        <dbReference type="SAM" id="Phobius"/>
    </source>
</evidence>
<dbReference type="EMBL" id="CP093344">
    <property type="protein sequence ID" value="WOG86830.1"/>
    <property type="molecule type" value="Genomic_DNA"/>
</dbReference>
<dbReference type="Gene3D" id="1.10.630.10">
    <property type="entry name" value="Cytochrome P450"/>
    <property type="match status" value="1"/>
</dbReference>
<proteinExistence type="predicted"/>
<dbReference type="PANTHER" id="PTHR47949:SF3">
    <property type="entry name" value="CYTOCHROME P450 703A2"/>
    <property type="match status" value="1"/>
</dbReference>
<keyword evidence="1" id="KW-1133">Transmembrane helix</keyword>
<keyword evidence="1" id="KW-0472">Membrane</keyword>
<dbReference type="AlphaFoldDB" id="A0AAF0WF07"/>
<feature type="transmembrane region" description="Helical" evidence="1">
    <location>
        <begin position="6"/>
        <end position="26"/>
    </location>
</feature>
<keyword evidence="3" id="KW-1185">Reference proteome</keyword>
<dbReference type="PANTHER" id="PTHR47949">
    <property type="entry name" value="CYTOCHROME P450 703A2-RELATED-RELATED"/>
    <property type="match status" value="1"/>
</dbReference>
<dbReference type="GO" id="GO:0005506">
    <property type="term" value="F:iron ion binding"/>
    <property type="evidence" value="ECO:0007669"/>
    <property type="project" value="InterPro"/>
</dbReference>
<dbReference type="GO" id="GO:0020037">
    <property type="term" value="F:heme binding"/>
    <property type="evidence" value="ECO:0007669"/>
    <property type="project" value="InterPro"/>
</dbReference>
<protein>
    <submittedName>
        <fullName evidence="2">Uncharacterized protein</fullName>
    </submittedName>
</protein>
<dbReference type="SUPFAM" id="SSF48264">
    <property type="entry name" value="Cytochrome P450"/>
    <property type="match status" value="1"/>
</dbReference>
<sequence length="149" mass="17987">MHMTHKLFWLWGLIYLRDYLPIWILVYPYEFEKKMREVEKRSVTNECAMAEVTKHPRVMLKIQKELDSVVGLNIMVLESNLSQLNYLHRTVSYTHESTRAPKLMDMIFPQRHFRPDRHIPTDGSRVEINHGVDFKIFPFSARKRNIEEW</sequence>
<dbReference type="GO" id="GO:0004497">
    <property type="term" value="F:monooxygenase activity"/>
    <property type="evidence" value="ECO:0007669"/>
    <property type="project" value="InterPro"/>
</dbReference>
<keyword evidence="1" id="KW-0812">Transmembrane</keyword>
<reference evidence="2" key="2">
    <citation type="submission" date="2022-03" db="EMBL/GenBank/DDBJ databases">
        <title>Draft title - Genomic analysis of global carrot germplasm unveils the trajectory of domestication and the origin of high carotenoid orange carrot.</title>
        <authorList>
            <person name="Iorizzo M."/>
            <person name="Ellison S."/>
            <person name="Senalik D."/>
            <person name="Macko-Podgorni A."/>
            <person name="Grzebelus D."/>
            <person name="Bostan H."/>
            <person name="Rolling W."/>
            <person name="Curaba J."/>
            <person name="Simon P."/>
        </authorList>
    </citation>
    <scope>NUCLEOTIDE SEQUENCE</scope>
    <source>
        <tissue evidence="2">Leaf</tissue>
    </source>
</reference>
<reference evidence="2" key="1">
    <citation type="journal article" date="2016" name="Nat. Genet.">
        <title>A high-quality carrot genome assembly provides new insights into carotenoid accumulation and asterid genome evolution.</title>
        <authorList>
            <person name="Iorizzo M."/>
            <person name="Ellison S."/>
            <person name="Senalik D."/>
            <person name="Zeng P."/>
            <person name="Satapoomin P."/>
            <person name="Huang J."/>
            <person name="Bowman M."/>
            <person name="Iovene M."/>
            <person name="Sanseverino W."/>
            <person name="Cavagnaro P."/>
            <person name="Yildiz M."/>
            <person name="Macko-Podgorni A."/>
            <person name="Moranska E."/>
            <person name="Grzebelus E."/>
            <person name="Grzebelus D."/>
            <person name="Ashrafi H."/>
            <person name="Zheng Z."/>
            <person name="Cheng S."/>
            <person name="Spooner D."/>
            <person name="Van Deynze A."/>
            <person name="Simon P."/>
        </authorList>
    </citation>
    <scope>NUCLEOTIDE SEQUENCE</scope>
    <source>
        <tissue evidence="2">Leaf</tissue>
    </source>
</reference>
<dbReference type="InterPro" id="IPR036396">
    <property type="entry name" value="Cyt_P450_sf"/>
</dbReference>
<evidence type="ECO:0000313" key="2">
    <source>
        <dbReference type="EMBL" id="WOG86830.1"/>
    </source>
</evidence>
<evidence type="ECO:0000313" key="3">
    <source>
        <dbReference type="Proteomes" id="UP000077755"/>
    </source>
</evidence>
<gene>
    <name evidence="2" type="ORF">DCAR_0206049</name>
</gene>